<name>A0A1Q5U7R5_9GAMM</name>
<evidence type="ECO:0000313" key="1">
    <source>
        <dbReference type="EMBL" id="OKP08535.1"/>
    </source>
</evidence>
<dbReference type="Proteomes" id="UP000186277">
    <property type="component" value="Unassembled WGS sequence"/>
</dbReference>
<organism evidence="1 2">
    <name type="scientific">Xenorhabdus thuongxuanensis</name>
    <dbReference type="NCBI Taxonomy" id="1873484"/>
    <lineage>
        <taxon>Bacteria</taxon>
        <taxon>Pseudomonadati</taxon>
        <taxon>Pseudomonadota</taxon>
        <taxon>Gammaproteobacteria</taxon>
        <taxon>Enterobacterales</taxon>
        <taxon>Morganellaceae</taxon>
        <taxon>Xenorhabdus</taxon>
    </lineage>
</organism>
<protein>
    <recommendedName>
        <fullName evidence="3">Inverse autotransporter beta-barrel domain-containing protein</fullName>
    </recommendedName>
</protein>
<keyword evidence="2" id="KW-1185">Reference proteome</keyword>
<gene>
    <name evidence="1" type="ORF">Xentx_00745</name>
</gene>
<sequence>MSEAKKSNLKGSGTPTIKIDEKLSVTPDTTLIYGQQFYLDVTLTASTGNLPQGYSINITAKVDSGITIAPPMFKVVTSGHENSINSGLYSIVIDDYDDNTIKNGKVSFTVDLKSRMNNNSIYNTTFSYNVKKILFYSLQLLPDKPVCVIPKKYSDPKFNDPNDKYIRYETQLLEDTGSLSSNIPMKKVLVYITSIPGGDFSKDIIITSDPDSNGPNTPLIIYTPETVDGVTFINITSNEKNGKIRFRVYPNNKPKDNNSKANYKPTLLSLGCVISGLERYTHMAESVCFITPRPIFNFDDLDLLLIPSANGGVINRRSSDEITFEVMIQSYDNPSSDDKILFFTKEKDHIPDINSLILPIYSMQTGEEANYSFSIPFANFKPDEWTEIFYVITNTGNTRYSGGQQIKYSGEDADFVPSDGVKRTYNKVQVYSSLADYKNDPQLEQAGEENTLFWENSYTTRVELSNYINNGGNDAYVKITATNDPTDDKRPKVGDTVYVNMYVKSGNKNFSHQFTGTKLLSTPDTVPAGNKTLCSTVIPIKHPLYYGIRSYNDGSPAFVYFEYYTMDKNNKATFSHYWRGMTDTSLPGLDDD</sequence>
<dbReference type="RefSeq" id="WP_074018926.1">
    <property type="nucleotide sequence ID" value="NZ_CAWMWP010000054.1"/>
</dbReference>
<dbReference type="OrthoDB" id="6437954at2"/>
<comment type="caution">
    <text evidence="1">The sequence shown here is derived from an EMBL/GenBank/DDBJ whole genome shotgun (WGS) entry which is preliminary data.</text>
</comment>
<evidence type="ECO:0000313" key="2">
    <source>
        <dbReference type="Proteomes" id="UP000186277"/>
    </source>
</evidence>
<dbReference type="EMBL" id="MKGR01000003">
    <property type="protein sequence ID" value="OKP08535.1"/>
    <property type="molecule type" value="Genomic_DNA"/>
</dbReference>
<evidence type="ECO:0008006" key="3">
    <source>
        <dbReference type="Google" id="ProtNLM"/>
    </source>
</evidence>
<dbReference type="AlphaFoldDB" id="A0A1Q5U7R5"/>
<proteinExistence type="predicted"/>
<accession>A0A1Q5U7R5</accession>
<reference evidence="1 2" key="1">
    <citation type="submission" date="2016-09" db="EMBL/GenBank/DDBJ databases">
        <title>Xenorhabdus thuongxuanensis sp. nov. and Xenorhabdus eapokensis sp. nov., isolated from Steinernema species.</title>
        <authorList>
            <person name="Kaempfer P."/>
            <person name="Tobias N.J."/>
            <person name="Phan Ke L."/>
            <person name="Bode H.B."/>
            <person name="Glaeser S.P."/>
        </authorList>
    </citation>
    <scope>NUCLEOTIDE SEQUENCE [LARGE SCALE GENOMIC DNA]</scope>
    <source>
        <strain evidence="1 2">30TX1</strain>
    </source>
</reference>